<keyword evidence="5" id="KW-0964">Secreted</keyword>
<accession>A0A848M964</accession>
<keyword evidence="8" id="KW-0282">Flagellum</keyword>
<dbReference type="Pfam" id="PF07196">
    <property type="entry name" value="Flagellin_IN"/>
    <property type="match status" value="1"/>
</dbReference>
<sequence>MRITGFSGMDIDSMVRSLMTAKRVPLDKLNQQKQLLQWTRDSYREMNSKIIDFRNNKLLKYGTSAEMNTQKAVLSGNTEAVRVDATVDANGVPMSVSVARLAEKSRMQSAPLQTAVIPADGSTAEVPAKPASLTTTLSAFYGTDAPDEFEMNINNTKITFSKNDSISTVIGKINNDKTANVKAVFDELSGKFTITAKEYGTDLKLAEGKAQSFLSLIGLNGDDIQTAKQGGIFVKNTSTGEEKYYDTKDNTVLVNGMRITALALTMDPPAEGTSPENIIRTSDKPATITTETDSQKAVDTIKAFIDDYNSMLELFNNKVGEEKYRNFQPLTDEQRKEMSESDIKLWEGKAKSGLHKNDEILRSALTSMRFTITSALGDLSSYGITTGQYFENGKLKLDETKLKSAIAENPQRIIDVFQGPSSAPTTGILDKLAAEMNRTLDKLVEKAGTSKFSADANSLFRPESMMGKQLKDFDKRIFDMSARLTRMETAYYRQFTAMETAMSRFESQSSSLANYFQK</sequence>
<name>A0A848M964_PAELE</name>
<keyword evidence="3" id="KW-0175">Coiled coil</keyword>
<comment type="similarity">
    <text evidence="1 5">Belongs to the FliD family.</text>
</comment>
<dbReference type="GO" id="GO:0007155">
    <property type="term" value="P:cell adhesion"/>
    <property type="evidence" value="ECO:0007669"/>
    <property type="project" value="InterPro"/>
</dbReference>
<comment type="subcellular location">
    <subcellularLocation>
        <location evidence="5">Secreted</location>
    </subcellularLocation>
    <subcellularLocation>
        <location evidence="5">Bacterial flagellum</location>
    </subcellularLocation>
</comment>
<evidence type="ECO:0000256" key="1">
    <source>
        <dbReference type="ARBA" id="ARBA00009764"/>
    </source>
</evidence>
<dbReference type="GO" id="GO:0009421">
    <property type="term" value="C:bacterial-type flagellum filament cap"/>
    <property type="evidence" value="ECO:0007669"/>
    <property type="project" value="InterPro"/>
</dbReference>
<evidence type="ECO:0000256" key="4">
    <source>
        <dbReference type="ARBA" id="ARBA00023143"/>
    </source>
</evidence>
<proteinExistence type="inferred from homology"/>
<dbReference type="GO" id="GO:0071973">
    <property type="term" value="P:bacterial-type flagellum-dependent cell motility"/>
    <property type="evidence" value="ECO:0007669"/>
    <property type="project" value="TreeGrafter"/>
</dbReference>
<keyword evidence="8" id="KW-0966">Cell projection</keyword>
<protein>
    <recommendedName>
        <fullName evidence="5">Flagellar hook-associated protein 2</fullName>
        <shortName evidence="5">HAP2</shortName>
    </recommendedName>
    <alternativeName>
        <fullName evidence="5">Flagellar cap protein</fullName>
    </alternativeName>
</protein>
<keyword evidence="4 5" id="KW-0975">Bacterial flagellum</keyword>
<feature type="domain" description="Flagellar hook-associated protein 2 N-terminal" evidence="6">
    <location>
        <begin position="7"/>
        <end position="104"/>
    </location>
</feature>
<evidence type="ECO:0000259" key="7">
    <source>
        <dbReference type="Pfam" id="PF07195"/>
    </source>
</evidence>
<evidence type="ECO:0000256" key="2">
    <source>
        <dbReference type="ARBA" id="ARBA00011255"/>
    </source>
</evidence>
<comment type="subunit">
    <text evidence="2 5">Homopentamer.</text>
</comment>
<gene>
    <name evidence="8" type="primary">fliD</name>
    <name evidence="8" type="ORF">HII30_12650</name>
</gene>
<keyword evidence="9" id="KW-1185">Reference proteome</keyword>
<feature type="domain" description="Flagellar hook-associated protein 2 C-terminal" evidence="7">
    <location>
        <begin position="282"/>
        <end position="505"/>
    </location>
</feature>
<dbReference type="InterPro" id="IPR003481">
    <property type="entry name" value="FliD_N"/>
</dbReference>
<reference evidence="8 9" key="1">
    <citation type="submission" date="2020-04" db="EMBL/GenBank/DDBJ databases">
        <title>Paenibacillus algicola sp. nov., a novel marine bacterium producing alginate lyase.</title>
        <authorList>
            <person name="Huang H."/>
        </authorList>
    </citation>
    <scope>NUCLEOTIDE SEQUENCE [LARGE SCALE GENOMIC DNA]</scope>
    <source>
        <strain evidence="8 9">L7-75</strain>
    </source>
</reference>
<dbReference type="PANTHER" id="PTHR30288:SF0">
    <property type="entry name" value="FLAGELLAR HOOK-ASSOCIATED PROTEIN 2"/>
    <property type="match status" value="1"/>
</dbReference>
<dbReference type="AlphaFoldDB" id="A0A848M964"/>
<evidence type="ECO:0000313" key="9">
    <source>
        <dbReference type="Proteomes" id="UP000565468"/>
    </source>
</evidence>
<evidence type="ECO:0000259" key="6">
    <source>
        <dbReference type="Pfam" id="PF02465"/>
    </source>
</evidence>
<dbReference type="RefSeq" id="WP_169505415.1">
    <property type="nucleotide sequence ID" value="NZ_JABBPN010000011.1"/>
</dbReference>
<dbReference type="Proteomes" id="UP000565468">
    <property type="component" value="Unassembled WGS sequence"/>
</dbReference>
<dbReference type="InterPro" id="IPR040026">
    <property type="entry name" value="FliD"/>
</dbReference>
<dbReference type="EMBL" id="JABBPN010000011">
    <property type="protein sequence ID" value="NMO96622.1"/>
    <property type="molecule type" value="Genomic_DNA"/>
</dbReference>
<comment type="caution">
    <text evidence="8">The sequence shown here is derived from an EMBL/GenBank/DDBJ whole genome shotgun (WGS) entry which is preliminary data.</text>
</comment>
<dbReference type="Pfam" id="PF02465">
    <property type="entry name" value="FliD_N"/>
    <property type="match status" value="1"/>
</dbReference>
<dbReference type="GO" id="GO:0009424">
    <property type="term" value="C:bacterial-type flagellum hook"/>
    <property type="evidence" value="ECO:0007669"/>
    <property type="project" value="UniProtKB-UniRule"/>
</dbReference>
<dbReference type="InterPro" id="IPR010810">
    <property type="entry name" value="Flagellin_hook_IN_motif"/>
</dbReference>
<comment type="function">
    <text evidence="5">Required for morphogenesis and for the elongation of the flagellar filament by facilitating polymerization of the flagellin monomers at the tip of growing filament. Forms a capping structure, which prevents flagellin subunits (transported through the central channel of the flagellum) from leaking out without polymerization at the distal end.</text>
</comment>
<dbReference type="InterPro" id="IPR010809">
    <property type="entry name" value="FliD_C"/>
</dbReference>
<organism evidence="8 9">
    <name type="scientific">Paenibacillus lemnae</name>
    <dbReference type="NCBI Taxonomy" id="1330551"/>
    <lineage>
        <taxon>Bacteria</taxon>
        <taxon>Bacillati</taxon>
        <taxon>Bacillota</taxon>
        <taxon>Bacilli</taxon>
        <taxon>Bacillales</taxon>
        <taxon>Paenibacillaceae</taxon>
        <taxon>Paenibacillus</taxon>
    </lineage>
</organism>
<dbReference type="Pfam" id="PF07195">
    <property type="entry name" value="FliD_C"/>
    <property type="match status" value="1"/>
</dbReference>
<evidence type="ECO:0000313" key="8">
    <source>
        <dbReference type="EMBL" id="NMO96622.1"/>
    </source>
</evidence>
<evidence type="ECO:0000256" key="5">
    <source>
        <dbReference type="RuleBase" id="RU362066"/>
    </source>
</evidence>
<evidence type="ECO:0000256" key="3">
    <source>
        <dbReference type="ARBA" id="ARBA00023054"/>
    </source>
</evidence>
<dbReference type="PANTHER" id="PTHR30288">
    <property type="entry name" value="FLAGELLAR CAP/ASSEMBLY PROTEIN FLID"/>
    <property type="match status" value="1"/>
</dbReference>
<dbReference type="GO" id="GO:0005576">
    <property type="term" value="C:extracellular region"/>
    <property type="evidence" value="ECO:0007669"/>
    <property type="project" value="UniProtKB-SubCell"/>
</dbReference>
<keyword evidence="8" id="KW-0969">Cilium</keyword>